<dbReference type="AlphaFoldDB" id="A0A5C5XP18"/>
<organism evidence="1 2">
    <name type="scientific">Crateriforma conspicua</name>
    <dbReference type="NCBI Taxonomy" id="2527996"/>
    <lineage>
        <taxon>Bacteria</taxon>
        <taxon>Pseudomonadati</taxon>
        <taxon>Planctomycetota</taxon>
        <taxon>Planctomycetia</taxon>
        <taxon>Planctomycetales</taxon>
        <taxon>Planctomycetaceae</taxon>
        <taxon>Crateriforma</taxon>
    </lineage>
</organism>
<evidence type="ECO:0008006" key="3">
    <source>
        <dbReference type="Google" id="ProtNLM"/>
    </source>
</evidence>
<evidence type="ECO:0000313" key="2">
    <source>
        <dbReference type="Proteomes" id="UP000317238"/>
    </source>
</evidence>
<sequence>MTLGKSQWYGVRSIWRHEAPSDSPCRFTYEERIVLYLAFNGDDAIAKAERDGYPGGAECIGYHMSFEIDSVNLGPGTELFSLMRDSDLDATKYIDRFHDSGHERTR</sequence>
<accession>A0A5C5XP18</accession>
<dbReference type="OrthoDB" id="288858at2"/>
<protein>
    <recommendedName>
        <fullName evidence="3">DUF4288 domain-containing protein</fullName>
    </recommendedName>
</protein>
<evidence type="ECO:0000313" key="1">
    <source>
        <dbReference type="EMBL" id="TWT64956.1"/>
    </source>
</evidence>
<keyword evidence="2" id="KW-1185">Reference proteome</keyword>
<comment type="caution">
    <text evidence="1">The sequence shown here is derived from an EMBL/GenBank/DDBJ whole genome shotgun (WGS) entry which is preliminary data.</text>
</comment>
<proteinExistence type="predicted"/>
<dbReference type="Proteomes" id="UP000317238">
    <property type="component" value="Unassembled WGS sequence"/>
</dbReference>
<reference evidence="1 2" key="1">
    <citation type="submission" date="2019-02" db="EMBL/GenBank/DDBJ databases">
        <title>Deep-cultivation of Planctomycetes and their phenomic and genomic characterization uncovers novel biology.</title>
        <authorList>
            <person name="Wiegand S."/>
            <person name="Jogler M."/>
            <person name="Boedeker C."/>
            <person name="Pinto D."/>
            <person name="Vollmers J."/>
            <person name="Rivas-Marin E."/>
            <person name="Kohn T."/>
            <person name="Peeters S.H."/>
            <person name="Heuer A."/>
            <person name="Rast P."/>
            <person name="Oberbeckmann S."/>
            <person name="Bunk B."/>
            <person name="Jeske O."/>
            <person name="Meyerdierks A."/>
            <person name="Storesund J.E."/>
            <person name="Kallscheuer N."/>
            <person name="Luecker S."/>
            <person name="Lage O.M."/>
            <person name="Pohl T."/>
            <person name="Merkel B.J."/>
            <person name="Hornburger P."/>
            <person name="Mueller R.-W."/>
            <person name="Bruemmer F."/>
            <person name="Labrenz M."/>
            <person name="Spormann A.M."/>
            <person name="Op Den Camp H."/>
            <person name="Overmann J."/>
            <person name="Amann R."/>
            <person name="Jetten M.S.M."/>
            <person name="Mascher T."/>
            <person name="Medema M.H."/>
            <person name="Devos D.P."/>
            <person name="Kaster A.-K."/>
            <person name="Ovreas L."/>
            <person name="Rohde M."/>
            <person name="Galperin M.Y."/>
            <person name="Jogler C."/>
        </authorList>
    </citation>
    <scope>NUCLEOTIDE SEQUENCE [LARGE SCALE GENOMIC DNA]</scope>
    <source>
        <strain evidence="1 2">Pan14r</strain>
    </source>
</reference>
<dbReference type="EMBL" id="SJPL01000003">
    <property type="protein sequence ID" value="TWT64956.1"/>
    <property type="molecule type" value="Genomic_DNA"/>
</dbReference>
<name>A0A5C5XP18_9PLAN</name>
<gene>
    <name evidence="1" type="ORF">Pan14r_54580</name>
</gene>
<dbReference type="RefSeq" id="WP_146441089.1">
    <property type="nucleotide sequence ID" value="NZ_SJPL01000003.1"/>
</dbReference>